<evidence type="ECO:0000256" key="5">
    <source>
        <dbReference type="PROSITE-ProRule" id="PRU01193"/>
    </source>
</evidence>
<accession>A0AAV0BME8</accession>
<feature type="transmembrane region" description="Helical" evidence="7">
    <location>
        <begin position="179"/>
        <end position="201"/>
    </location>
</feature>
<evidence type="ECO:0000313" key="9">
    <source>
        <dbReference type="EMBL" id="CAH7687895.1"/>
    </source>
</evidence>
<keyword evidence="10" id="KW-1185">Reference proteome</keyword>
<dbReference type="PROSITE" id="PS51846">
    <property type="entry name" value="CNNM"/>
    <property type="match status" value="1"/>
</dbReference>
<dbReference type="GO" id="GO:0010960">
    <property type="term" value="P:magnesium ion homeostasis"/>
    <property type="evidence" value="ECO:0007669"/>
    <property type="project" value="InterPro"/>
</dbReference>
<feature type="compositionally biased region" description="Basic and acidic residues" evidence="6">
    <location>
        <begin position="621"/>
        <end position="639"/>
    </location>
</feature>
<dbReference type="InterPro" id="IPR045095">
    <property type="entry name" value="ACDP"/>
</dbReference>
<feature type="transmembrane region" description="Helical" evidence="7">
    <location>
        <begin position="6"/>
        <end position="23"/>
    </location>
</feature>
<dbReference type="InterPro" id="IPR044751">
    <property type="entry name" value="Ion_transp-like_CBS"/>
</dbReference>
<feature type="transmembrane region" description="Helical" evidence="7">
    <location>
        <begin position="102"/>
        <end position="124"/>
    </location>
</feature>
<evidence type="ECO:0000256" key="4">
    <source>
        <dbReference type="ARBA" id="ARBA00023136"/>
    </source>
</evidence>
<proteinExistence type="predicted"/>
<dbReference type="CDD" id="cd04590">
    <property type="entry name" value="CBS_pair_CorC_HlyC_assoc"/>
    <property type="match status" value="1"/>
</dbReference>
<name>A0AAV0BME8_PHAPC</name>
<dbReference type="EMBL" id="CALTRL010005919">
    <property type="protein sequence ID" value="CAH7687895.1"/>
    <property type="molecule type" value="Genomic_DNA"/>
</dbReference>
<feature type="region of interest" description="Disordered" evidence="6">
    <location>
        <begin position="621"/>
        <end position="657"/>
    </location>
</feature>
<comment type="subcellular location">
    <subcellularLocation>
        <location evidence="1">Membrane</location>
        <topology evidence="1">Multi-pass membrane protein</topology>
    </subcellularLocation>
</comment>
<evidence type="ECO:0000259" key="8">
    <source>
        <dbReference type="PROSITE" id="PS51846"/>
    </source>
</evidence>
<evidence type="ECO:0000256" key="6">
    <source>
        <dbReference type="SAM" id="MobiDB-lite"/>
    </source>
</evidence>
<gene>
    <name evidence="9" type="ORF">PPACK8108_LOCUS22755</name>
</gene>
<reference evidence="9" key="1">
    <citation type="submission" date="2022-06" db="EMBL/GenBank/DDBJ databases">
        <authorList>
            <consortium name="SYNGENTA / RWTH Aachen University"/>
        </authorList>
    </citation>
    <scope>NUCLEOTIDE SEQUENCE</scope>
</reference>
<dbReference type="GO" id="GO:0005737">
    <property type="term" value="C:cytoplasm"/>
    <property type="evidence" value="ECO:0007669"/>
    <property type="project" value="TreeGrafter"/>
</dbReference>
<feature type="domain" description="CNNM transmembrane" evidence="8">
    <location>
        <begin position="93"/>
        <end position="277"/>
    </location>
</feature>
<dbReference type="InterPro" id="IPR002550">
    <property type="entry name" value="CNNM"/>
</dbReference>
<evidence type="ECO:0000256" key="2">
    <source>
        <dbReference type="ARBA" id="ARBA00022692"/>
    </source>
</evidence>
<dbReference type="GO" id="GO:0016020">
    <property type="term" value="C:membrane"/>
    <property type="evidence" value="ECO:0007669"/>
    <property type="project" value="UniProtKB-SubCell"/>
</dbReference>
<keyword evidence="4 5" id="KW-0472">Membrane</keyword>
<dbReference type="PANTHER" id="PTHR12064:SF90">
    <property type="entry name" value="CNNM TRANSMEMBRANE DOMAIN-CONTAINING PROTEIN"/>
    <property type="match status" value="1"/>
</dbReference>
<protein>
    <recommendedName>
        <fullName evidence="8">CNNM transmembrane domain-containing protein</fullName>
    </recommendedName>
</protein>
<organism evidence="9 10">
    <name type="scientific">Phakopsora pachyrhizi</name>
    <name type="common">Asian soybean rust disease fungus</name>
    <dbReference type="NCBI Taxonomy" id="170000"/>
    <lineage>
        <taxon>Eukaryota</taxon>
        <taxon>Fungi</taxon>
        <taxon>Dikarya</taxon>
        <taxon>Basidiomycota</taxon>
        <taxon>Pucciniomycotina</taxon>
        <taxon>Pucciniomycetes</taxon>
        <taxon>Pucciniales</taxon>
        <taxon>Phakopsoraceae</taxon>
        <taxon>Phakopsora</taxon>
    </lineage>
</organism>
<dbReference type="PANTHER" id="PTHR12064">
    <property type="entry name" value="METAL TRANSPORTER CNNM"/>
    <property type="match status" value="1"/>
</dbReference>
<dbReference type="InterPro" id="IPR046342">
    <property type="entry name" value="CBS_dom_sf"/>
</dbReference>
<feature type="transmembrane region" description="Helical" evidence="7">
    <location>
        <begin position="221"/>
        <end position="243"/>
    </location>
</feature>
<dbReference type="Pfam" id="PF01595">
    <property type="entry name" value="CNNM"/>
    <property type="match status" value="1"/>
</dbReference>
<feature type="compositionally biased region" description="Basic and acidic residues" evidence="6">
    <location>
        <begin position="647"/>
        <end position="657"/>
    </location>
</feature>
<dbReference type="FunFam" id="3.10.580.10:FF:000053">
    <property type="entry name" value="Unplaced genomic scaffold supercont1.12, whole genome shotgun sequence"/>
    <property type="match status" value="1"/>
</dbReference>
<evidence type="ECO:0000256" key="1">
    <source>
        <dbReference type="ARBA" id="ARBA00004141"/>
    </source>
</evidence>
<dbReference type="GO" id="GO:0030026">
    <property type="term" value="P:intracellular manganese ion homeostasis"/>
    <property type="evidence" value="ECO:0007669"/>
    <property type="project" value="TreeGrafter"/>
</dbReference>
<keyword evidence="2 5" id="KW-0812">Transmembrane</keyword>
<sequence length="657" mass="72841">MKVLNVIFIWSLVVISLTTSLVIEDNKSNQNVKTIDGSTEDSCVGSLCHNQSAITSSQGVPQVLSASYPIGGNIQRSIGSNSSISDHHKGNRHTLIYDVQAVMIPVLVILSGIFAGLTLGYMSLDSTQLIVLSKSGTEEQKALAKKIAPLRKDGHLLLITLLMANMIANEALPVVSENVMGGGIQAIIVSTVLVIIFSEIIPQSICATHGLKIGATCATPVRVLIFIFYPIAWPIATLLTKLLGKHSGVIYRRAELKELVNLHSKKEEHGGDLAGDVVTIVRGALDLQERVVADSMKPLESCFMLDIETKLDFKALNLILESGHSRIPVYETIFTEFGSKKRILGALLTKQLILIDPEDGLPLRDFPLNPLPLVPSNMPLLNILNCFQEGRSHLAIVFARPETSPLISAVRESAHHSNEPQIYLSEKRSIKLSENKYSDETSKSSKSWKRWLRRKKKYLNGNDHGAQHKPAETPTVGEDEESALGHVRDQEEEVFVEVLPASPLTKPIPTKFKEVLKEKEPIGIISLEDVLEQLLGEPIYDETDQDGSGHKAVQPFLPPEAIEALSFIQNGTRHQIGSDEKKKFIERTMTKIPISPNISTVQLIESLKKPHDVNFLNEKKEKDENRVVDLKNEDKKSEKIEEDEKEDRDSFFEEGRT</sequence>
<keyword evidence="3 5" id="KW-1133">Transmembrane helix</keyword>
<evidence type="ECO:0000313" key="10">
    <source>
        <dbReference type="Proteomes" id="UP001153365"/>
    </source>
</evidence>
<dbReference type="Gene3D" id="3.10.580.10">
    <property type="entry name" value="CBS-domain"/>
    <property type="match status" value="1"/>
</dbReference>
<dbReference type="Proteomes" id="UP001153365">
    <property type="component" value="Unassembled WGS sequence"/>
</dbReference>
<evidence type="ECO:0000256" key="7">
    <source>
        <dbReference type="SAM" id="Phobius"/>
    </source>
</evidence>
<dbReference type="AlphaFoldDB" id="A0AAV0BME8"/>
<evidence type="ECO:0000256" key="3">
    <source>
        <dbReference type="ARBA" id="ARBA00022989"/>
    </source>
</evidence>
<comment type="caution">
    <text evidence="9">The sequence shown here is derived from an EMBL/GenBank/DDBJ whole genome shotgun (WGS) entry which is preliminary data.</text>
</comment>
<dbReference type="SUPFAM" id="SSF54631">
    <property type="entry name" value="CBS-domain pair"/>
    <property type="match status" value="1"/>
</dbReference>